<dbReference type="InterPro" id="IPR053151">
    <property type="entry name" value="RNase_H-like"/>
</dbReference>
<sequence length="132" mass="15256">MFAAAGGLLRDYNGNWIVGFIRYLGNCEVIDSELWGILDELKIALDRGFQKVIIRTNNLEAVNIINQGVRGGSNSALVRRILLFLKLLSYWNLQHIPREENKIVDNIVKARRDREPRLRLIDKNYVMSFLNV</sequence>
<name>A0ABR0PZZ4_GOSAR</name>
<dbReference type="InterPro" id="IPR012337">
    <property type="entry name" value="RNaseH-like_sf"/>
</dbReference>
<keyword evidence="3" id="KW-1185">Reference proteome</keyword>
<dbReference type="CDD" id="cd06222">
    <property type="entry name" value="RNase_H_like"/>
    <property type="match status" value="1"/>
</dbReference>
<gene>
    <name evidence="2" type="ORF">PVK06_016069</name>
</gene>
<comment type="caution">
    <text evidence="2">The sequence shown here is derived from an EMBL/GenBank/DDBJ whole genome shotgun (WGS) entry which is preliminary data.</text>
</comment>
<feature type="domain" description="RNase H type-1" evidence="1">
    <location>
        <begin position="3"/>
        <end position="109"/>
    </location>
</feature>
<dbReference type="Gene3D" id="3.30.420.10">
    <property type="entry name" value="Ribonuclease H-like superfamily/Ribonuclease H"/>
    <property type="match status" value="1"/>
</dbReference>
<reference evidence="2 3" key="1">
    <citation type="submission" date="2023-03" db="EMBL/GenBank/DDBJ databases">
        <title>WGS of Gossypium arboreum.</title>
        <authorList>
            <person name="Yu D."/>
        </authorList>
    </citation>
    <scope>NUCLEOTIDE SEQUENCE [LARGE SCALE GENOMIC DNA]</scope>
    <source>
        <tissue evidence="2">Leaf</tissue>
    </source>
</reference>
<dbReference type="InterPro" id="IPR002156">
    <property type="entry name" value="RNaseH_domain"/>
</dbReference>
<dbReference type="SUPFAM" id="SSF53098">
    <property type="entry name" value="Ribonuclease H-like"/>
    <property type="match status" value="1"/>
</dbReference>
<protein>
    <recommendedName>
        <fullName evidence="1">RNase H type-1 domain-containing protein</fullName>
    </recommendedName>
</protein>
<dbReference type="Proteomes" id="UP001358586">
    <property type="component" value="Chromosome 5"/>
</dbReference>
<accession>A0ABR0PZZ4</accession>
<dbReference type="Pfam" id="PF13456">
    <property type="entry name" value="RVT_3"/>
    <property type="match status" value="1"/>
</dbReference>
<proteinExistence type="predicted"/>
<evidence type="ECO:0000259" key="1">
    <source>
        <dbReference type="Pfam" id="PF13456"/>
    </source>
</evidence>
<evidence type="ECO:0000313" key="3">
    <source>
        <dbReference type="Proteomes" id="UP001358586"/>
    </source>
</evidence>
<dbReference type="InterPro" id="IPR036397">
    <property type="entry name" value="RNaseH_sf"/>
</dbReference>
<dbReference type="PANTHER" id="PTHR47723:SF19">
    <property type="entry name" value="POLYNUCLEOTIDYL TRANSFERASE, RIBONUCLEASE H-LIKE SUPERFAMILY PROTEIN"/>
    <property type="match status" value="1"/>
</dbReference>
<evidence type="ECO:0000313" key="2">
    <source>
        <dbReference type="EMBL" id="KAK5832268.1"/>
    </source>
</evidence>
<dbReference type="PANTHER" id="PTHR47723">
    <property type="entry name" value="OS05G0353850 PROTEIN"/>
    <property type="match status" value="1"/>
</dbReference>
<dbReference type="InterPro" id="IPR044730">
    <property type="entry name" value="RNase_H-like_dom_plant"/>
</dbReference>
<dbReference type="EMBL" id="JARKNE010000005">
    <property type="protein sequence ID" value="KAK5832268.1"/>
    <property type="molecule type" value="Genomic_DNA"/>
</dbReference>
<organism evidence="2 3">
    <name type="scientific">Gossypium arboreum</name>
    <name type="common">Tree cotton</name>
    <name type="synonym">Gossypium nanking</name>
    <dbReference type="NCBI Taxonomy" id="29729"/>
    <lineage>
        <taxon>Eukaryota</taxon>
        <taxon>Viridiplantae</taxon>
        <taxon>Streptophyta</taxon>
        <taxon>Embryophyta</taxon>
        <taxon>Tracheophyta</taxon>
        <taxon>Spermatophyta</taxon>
        <taxon>Magnoliopsida</taxon>
        <taxon>eudicotyledons</taxon>
        <taxon>Gunneridae</taxon>
        <taxon>Pentapetalae</taxon>
        <taxon>rosids</taxon>
        <taxon>malvids</taxon>
        <taxon>Malvales</taxon>
        <taxon>Malvaceae</taxon>
        <taxon>Malvoideae</taxon>
        <taxon>Gossypium</taxon>
    </lineage>
</organism>